<dbReference type="InterPro" id="IPR048365">
    <property type="entry name" value="TNP-like_RNaseH_N"/>
</dbReference>
<dbReference type="OrthoDB" id="6129029at2759"/>
<evidence type="ECO:0000313" key="2">
    <source>
        <dbReference type="EMBL" id="CAB4000687.1"/>
    </source>
</evidence>
<evidence type="ECO:0000259" key="1">
    <source>
        <dbReference type="Pfam" id="PF21787"/>
    </source>
</evidence>
<dbReference type="Pfam" id="PF21787">
    <property type="entry name" value="TNP-like_RNaseH_N"/>
    <property type="match status" value="1"/>
</dbReference>
<feature type="domain" description="Transposable element P transposase-like RNase H" evidence="1">
    <location>
        <begin position="300"/>
        <end position="442"/>
    </location>
</feature>
<sequence length="725" mass="84268">MQVFRTVKVFKDLTWEATYAGHKANFLSFLMALPNKIASFPDFMKILKMVEFCKICEGVKNQAFSVLQTNVHNLCGESIGRIQEVVEQDEKGNEQHSLNRRSLTCEYFIDTPSSGALCRNCNVLRRNMSVKLVRFNNILQEESERLAEPSKSKVNKRFLSNEEISERENDQKRRRITAEKRVKYWKFKAAEEKKMKHMAVDDGNDLMVMFKELDKVDEKNPDKEMFPDDPKLSLFWEMQRDVISKKSKKRAIRWHPLIIKTCLALWHRSKQAYEILQDSGFIKLPSTRLLQYHKGKIKQKPGRNIEMLKHMKSLAETQDVSPAGCCGYITFDEMSIQDDVQLRRKGESFEIVGVVNLGDLYEDMKVLQTGKDEVVIATHLLQFMFIGSTGFKFPVCYFPTIEVDPTTLYHQFWNAVYDLAEFGFKVLLAICDGAQANRTFIQCHFDDDAGKENFTTTNIYTGEPLVFMVDPSHNFKKVRNNLLKSTTNGKSPRHFKLDGKEILWSHLKEAYMYDVEYNPIQTFKYLTPQHFEPGSADKMRNYLADDVLGKRMVEVVQNYQVHLLKKGDHTDVLEKTVELLKVTSVLLKNFKNKKPYRSSEDARFVENKQCLQWFERWETQAMSTDGISLKEKGKMFMSYKTMFDVYSMIVGFEVYCNILFKMYPGSSVSACYTNQDKLENFFGEQRAHNGQTTNPTIMQTENSTLGIIQMQEYKRSKGNCTVNRT</sequence>
<reference evidence="2" key="1">
    <citation type="submission" date="2020-04" db="EMBL/GenBank/DDBJ databases">
        <authorList>
            <person name="Alioto T."/>
            <person name="Alioto T."/>
            <person name="Gomez Garrido J."/>
        </authorList>
    </citation>
    <scope>NUCLEOTIDE SEQUENCE</scope>
    <source>
        <strain evidence="2">A484AB</strain>
    </source>
</reference>
<proteinExistence type="predicted"/>
<gene>
    <name evidence="2" type="ORF">PACLA_8A011665</name>
</gene>
<evidence type="ECO:0000313" key="3">
    <source>
        <dbReference type="Proteomes" id="UP001152795"/>
    </source>
</evidence>
<name>A0A6S7HC06_PARCT</name>
<keyword evidence="3" id="KW-1185">Reference proteome</keyword>
<dbReference type="EMBL" id="CACRXK020003895">
    <property type="protein sequence ID" value="CAB4000687.1"/>
    <property type="molecule type" value="Genomic_DNA"/>
</dbReference>
<dbReference type="Proteomes" id="UP001152795">
    <property type="component" value="Unassembled WGS sequence"/>
</dbReference>
<comment type="caution">
    <text evidence="2">The sequence shown here is derived from an EMBL/GenBank/DDBJ whole genome shotgun (WGS) entry which is preliminary data.</text>
</comment>
<organism evidence="2 3">
    <name type="scientific">Paramuricea clavata</name>
    <name type="common">Red gorgonian</name>
    <name type="synonym">Violescent sea-whip</name>
    <dbReference type="NCBI Taxonomy" id="317549"/>
    <lineage>
        <taxon>Eukaryota</taxon>
        <taxon>Metazoa</taxon>
        <taxon>Cnidaria</taxon>
        <taxon>Anthozoa</taxon>
        <taxon>Octocorallia</taxon>
        <taxon>Malacalcyonacea</taxon>
        <taxon>Plexauridae</taxon>
        <taxon>Paramuricea</taxon>
    </lineage>
</organism>
<dbReference type="AlphaFoldDB" id="A0A6S7HC06"/>
<accession>A0A6S7HC06</accession>
<protein>
    <recommendedName>
        <fullName evidence="1">Transposable element P transposase-like RNase H domain-containing protein</fullName>
    </recommendedName>
</protein>